<comment type="caution">
    <text evidence="1">The sequence shown here is derived from an EMBL/GenBank/DDBJ whole genome shotgun (WGS) entry which is preliminary data.</text>
</comment>
<gene>
    <name evidence="1" type="ORF">ANACOL_00773</name>
</gene>
<dbReference type="EMBL" id="ABGD02000006">
    <property type="protein sequence ID" value="EDS12541.1"/>
    <property type="molecule type" value="Genomic_DNA"/>
</dbReference>
<dbReference type="HOGENOM" id="CLU_3246329_0_0_9"/>
<protein>
    <submittedName>
        <fullName evidence="1">Uncharacterized protein</fullName>
    </submittedName>
</protein>
<evidence type="ECO:0000313" key="2">
    <source>
        <dbReference type="Proteomes" id="UP000003803"/>
    </source>
</evidence>
<sequence>MVFIANNPPRGYLKIQNSRLFLQTAANAACEKSGNISIFKQA</sequence>
<evidence type="ECO:0000313" key="1">
    <source>
        <dbReference type="EMBL" id="EDS12541.1"/>
    </source>
</evidence>
<reference evidence="1" key="2">
    <citation type="submission" date="2013-09" db="EMBL/GenBank/DDBJ databases">
        <title>Draft genome sequence of Anaerotruncus colihominis(DSM 17241).</title>
        <authorList>
            <person name="Sudarsanam P."/>
            <person name="Ley R."/>
            <person name="Guruge J."/>
            <person name="Turnbaugh P.J."/>
            <person name="Mahowald M."/>
            <person name="Liep D."/>
            <person name="Gordon J."/>
        </authorList>
    </citation>
    <scope>NUCLEOTIDE SEQUENCE</scope>
    <source>
        <strain evidence="1">DSM 17241</strain>
    </source>
</reference>
<organism evidence="1 2">
    <name type="scientific">Anaerotruncus colihominis DSM 17241</name>
    <dbReference type="NCBI Taxonomy" id="445972"/>
    <lineage>
        <taxon>Bacteria</taxon>
        <taxon>Bacillati</taxon>
        <taxon>Bacillota</taxon>
        <taxon>Clostridia</taxon>
        <taxon>Eubacteriales</taxon>
        <taxon>Oscillospiraceae</taxon>
        <taxon>Anaerotruncus</taxon>
    </lineage>
</organism>
<keyword evidence="2" id="KW-1185">Reference proteome</keyword>
<reference evidence="1" key="1">
    <citation type="submission" date="2007-11" db="EMBL/GenBank/DDBJ databases">
        <authorList>
            <person name="Fulton L."/>
            <person name="Clifton S."/>
            <person name="Fulton B."/>
            <person name="Xu J."/>
            <person name="Minx P."/>
            <person name="Pepin K.H."/>
            <person name="Johnson M."/>
            <person name="Thiruvilangam P."/>
            <person name="Bhonagiri V."/>
            <person name="Nash W.E."/>
            <person name="Mardis E.R."/>
            <person name="Wilson R.K."/>
        </authorList>
    </citation>
    <scope>NUCLEOTIDE SEQUENCE [LARGE SCALE GENOMIC DNA]</scope>
    <source>
        <strain evidence="1">DSM 17241</strain>
    </source>
</reference>
<accession>B0P7N7</accession>
<dbReference type="Proteomes" id="UP000003803">
    <property type="component" value="Unassembled WGS sequence"/>
</dbReference>
<proteinExistence type="predicted"/>
<name>B0P7N7_9FIRM</name>
<dbReference type="AlphaFoldDB" id="B0P7N7"/>